<dbReference type="Pfam" id="PF12327">
    <property type="entry name" value="FtsZ_C"/>
    <property type="match status" value="1"/>
</dbReference>
<sequence length="137" mass="14482">MMDAFSMADNVLKQGIQSISDLIKMPGLINLDFADVSSIMKDKGLAYIGIGTASGENRAIEAAKEAIESPLLETAIRGAKGILLNVASGGDLTLFEVNDASNLVTELCDPEANIIFGTSVREDLGDEIMLTVIATDF</sequence>
<dbReference type="InterPro" id="IPR003008">
    <property type="entry name" value="Tubulin_FtsZ_GTPase"/>
</dbReference>
<keyword evidence="4" id="KW-0132">Cell division</keyword>
<dbReference type="GO" id="GO:0005525">
    <property type="term" value="F:GTP binding"/>
    <property type="evidence" value="ECO:0007669"/>
    <property type="project" value="UniProtKB-KW"/>
</dbReference>
<proteinExistence type="predicted"/>
<dbReference type="SMART" id="SM00865">
    <property type="entry name" value="Tubulin_C"/>
    <property type="match status" value="1"/>
</dbReference>
<dbReference type="InterPro" id="IPR008280">
    <property type="entry name" value="Tub_FtsZ_C"/>
</dbReference>
<dbReference type="GO" id="GO:0003924">
    <property type="term" value="F:GTPase activity"/>
    <property type="evidence" value="ECO:0007669"/>
    <property type="project" value="InterPro"/>
</dbReference>
<dbReference type="GO" id="GO:0005737">
    <property type="term" value="C:cytoplasm"/>
    <property type="evidence" value="ECO:0007669"/>
    <property type="project" value="TreeGrafter"/>
</dbReference>
<keyword evidence="2" id="KW-0342">GTP-binding</keyword>
<dbReference type="InterPro" id="IPR024757">
    <property type="entry name" value="FtsZ_C"/>
</dbReference>
<dbReference type="InterPro" id="IPR018316">
    <property type="entry name" value="Tubulin/FtsZ_2-layer-sand-dom"/>
</dbReference>
<dbReference type="Gene3D" id="3.30.1330.20">
    <property type="entry name" value="Tubulin/FtsZ, C-terminal domain"/>
    <property type="match status" value="1"/>
</dbReference>
<dbReference type="GO" id="GO:0051301">
    <property type="term" value="P:cell division"/>
    <property type="evidence" value="ECO:0007669"/>
    <property type="project" value="UniProtKB-KW"/>
</dbReference>
<dbReference type="PRINTS" id="PR00423">
    <property type="entry name" value="CELLDVISFTSZ"/>
</dbReference>
<keyword evidence="1" id="KW-0547">Nucleotide-binding</keyword>
<dbReference type="PANTHER" id="PTHR30314">
    <property type="entry name" value="CELL DIVISION PROTEIN FTSZ-RELATED"/>
    <property type="match status" value="1"/>
</dbReference>
<gene>
    <name evidence="4" type="primary">ftsZ_47</name>
    <name evidence="4" type="ORF">SDC9_167487</name>
</gene>
<comment type="caution">
    <text evidence="4">The sequence shown here is derived from an EMBL/GenBank/DDBJ whole genome shotgun (WGS) entry which is preliminary data.</text>
</comment>
<dbReference type="PANTHER" id="PTHR30314:SF3">
    <property type="entry name" value="MITOCHONDRIAL DIVISION PROTEIN FSZA"/>
    <property type="match status" value="1"/>
</dbReference>
<dbReference type="EMBL" id="VSSQ01067782">
    <property type="protein sequence ID" value="MPN20110.1"/>
    <property type="molecule type" value="Genomic_DNA"/>
</dbReference>
<dbReference type="SUPFAM" id="SSF55307">
    <property type="entry name" value="Tubulin C-terminal domain-like"/>
    <property type="match status" value="1"/>
</dbReference>
<reference evidence="4" key="1">
    <citation type="submission" date="2019-08" db="EMBL/GenBank/DDBJ databases">
        <authorList>
            <person name="Kucharzyk K."/>
            <person name="Murdoch R.W."/>
            <person name="Higgins S."/>
            <person name="Loffler F."/>
        </authorList>
    </citation>
    <scope>NUCLEOTIDE SEQUENCE</scope>
</reference>
<evidence type="ECO:0000256" key="1">
    <source>
        <dbReference type="ARBA" id="ARBA00022741"/>
    </source>
</evidence>
<feature type="domain" description="Tubulin/FtsZ 2-layer sandwich" evidence="3">
    <location>
        <begin position="29"/>
        <end position="137"/>
    </location>
</feature>
<keyword evidence="4" id="KW-0131">Cell cycle</keyword>
<evidence type="ECO:0000313" key="4">
    <source>
        <dbReference type="EMBL" id="MPN20110.1"/>
    </source>
</evidence>
<dbReference type="InterPro" id="IPR045061">
    <property type="entry name" value="FtsZ/CetZ"/>
</dbReference>
<accession>A0A645G2I2</accession>
<evidence type="ECO:0000256" key="2">
    <source>
        <dbReference type="ARBA" id="ARBA00023134"/>
    </source>
</evidence>
<dbReference type="GO" id="GO:0032153">
    <property type="term" value="C:cell division site"/>
    <property type="evidence" value="ECO:0007669"/>
    <property type="project" value="TreeGrafter"/>
</dbReference>
<dbReference type="AlphaFoldDB" id="A0A645G2I2"/>
<organism evidence="4">
    <name type="scientific">bioreactor metagenome</name>
    <dbReference type="NCBI Taxonomy" id="1076179"/>
    <lineage>
        <taxon>unclassified sequences</taxon>
        <taxon>metagenomes</taxon>
        <taxon>ecological metagenomes</taxon>
    </lineage>
</organism>
<evidence type="ECO:0000259" key="3">
    <source>
        <dbReference type="SMART" id="SM00865"/>
    </source>
</evidence>
<protein>
    <submittedName>
        <fullName evidence="4">Cell division protein FtsZ</fullName>
    </submittedName>
</protein>
<dbReference type="InterPro" id="IPR037103">
    <property type="entry name" value="Tubulin/FtsZ-like_C"/>
</dbReference>
<name>A0A645G2I2_9ZZZZ</name>